<evidence type="ECO:0000256" key="1">
    <source>
        <dbReference type="ARBA" id="ARBA00022527"/>
    </source>
</evidence>
<reference evidence="10" key="1">
    <citation type="submission" date="2023-07" db="EMBL/GenBank/DDBJ databases">
        <authorList>
            <consortium name="AG Swart"/>
            <person name="Singh M."/>
            <person name="Singh A."/>
            <person name="Seah K."/>
            <person name="Emmerich C."/>
        </authorList>
    </citation>
    <scope>NUCLEOTIDE SEQUENCE</scope>
    <source>
        <strain evidence="10">DP1</strain>
    </source>
</reference>
<feature type="domain" description="Protein kinase" evidence="8">
    <location>
        <begin position="37"/>
        <end position="293"/>
    </location>
</feature>
<evidence type="ECO:0000256" key="5">
    <source>
        <dbReference type="ARBA" id="ARBA00022840"/>
    </source>
</evidence>
<dbReference type="PANTHER" id="PTHR24353:SF37">
    <property type="entry name" value="CAMP-DEPENDENT PROTEIN KINASE CATALYTIC SUBUNIT PRKX"/>
    <property type="match status" value="1"/>
</dbReference>
<dbReference type="InterPro" id="IPR011009">
    <property type="entry name" value="Kinase-like_dom_sf"/>
</dbReference>
<dbReference type="Pfam" id="PF00069">
    <property type="entry name" value="Pkinase"/>
    <property type="match status" value="1"/>
</dbReference>
<keyword evidence="2" id="KW-0808">Transferase</keyword>
<dbReference type="InterPro" id="IPR008271">
    <property type="entry name" value="Ser/Thr_kinase_AS"/>
</dbReference>
<keyword evidence="4" id="KW-0418">Kinase</keyword>
<evidence type="ECO:0000259" key="9">
    <source>
        <dbReference type="PROSITE" id="PS51285"/>
    </source>
</evidence>
<dbReference type="AlphaFoldDB" id="A0AAD2DAZ9"/>
<dbReference type="GO" id="GO:0004691">
    <property type="term" value="F:cAMP-dependent protein kinase activity"/>
    <property type="evidence" value="ECO:0007669"/>
    <property type="project" value="TreeGrafter"/>
</dbReference>
<keyword evidence="1 7" id="KW-0723">Serine/threonine-protein kinase</keyword>
<dbReference type="PANTHER" id="PTHR24353">
    <property type="entry name" value="CYCLIC NUCLEOTIDE-DEPENDENT PROTEIN KINASE"/>
    <property type="match status" value="1"/>
</dbReference>
<dbReference type="PROSITE" id="PS51285">
    <property type="entry name" value="AGC_KINASE_CTER"/>
    <property type="match status" value="1"/>
</dbReference>
<dbReference type="GO" id="GO:0005524">
    <property type="term" value="F:ATP binding"/>
    <property type="evidence" value="ECO:0007669"/>
    <property type="project" value="UniProtKB-UniRule"/>
</dbReference>
<dbReference type="EMBL" id="CAMPGE010030119">
    <property type="protein sequence ID" value="CAI2387622.1"/>
    <property type="molecule type" value="Genomic_DNA"/>
</dbReference>
<dbReference type="GO" id="GO:0005952">
    <property type="term" value="C:cAMP-dependent protein kinase complex"/>
    <property type="evidence" value="ECO:0007669"/>
    <property type="project" value="TreeGrafter"/>
</dbReference>
<dbReference type="SUPFAM" id="SSF56112">
    <property type="entry name" value="Protein kinase-like (PK-like)"/>
    <property type="match status" value="1"/>
</dbReference>
<evidence type="ECO:0000256" key="6">
    <source>
        <dbReference type="PROSITE-ProRule" id="PRU10141"/>
    </source>
</evidence>
<feature type="binding site" evidence="6">
    <location>
        <position position="66"/>
    </location>
    <ligand>
        <name>ATP</name>
        <dbReference type="ChEBI" id="CHEBI:30616"/>
    </ligand>
</feature>
<protein>
    <submittedName>
        <fullName evidence="10">Uncharacterized protein</fullName>
    </submittedName>
</protein>
<dbReference type="PROSITE" id="PS00107">
    <property type="entry name" value="PROTEIN_KINASE_ATP"/>
    <property type="match status" value="1"/>
</dbReference>
<evidence type="ECO:0000256" key="7">
    <source>
        <dbReference type="RuleBase" id="RU000304"/>
    </source>
</evidence>
<evidence type="ECO:0000256" key="4">
    <source>
        <dbReference type="ARBA" id="ARBA00022777"/>
    </source>
</evidence>
<dbReference type="FunFam" id="1.10.510.10:FF:000210">
    <property type="entry name" value="Non-specific serine/threonine protein kinase"/>
    <property type="match status" value="1"/>
</dbReference>
<keyword evidence="5 6" id="KW-0067">ATP-binding</keyword>
<keyword evidence="11" id="KW-1185">Reference proteome</keyword>
<comment type="caution">
    <text evidence="10">The sequence shown here is derived from an EMBL/GenBank/DDBJ whole genome shotgun (WGS) entry which is preliminary data.</text>
</comment>
<dbReference type="PROSITE" id="PS00108">
    <property type="entry name" value="PROTEIN_KINASE_ST"/>
    <property type="match status" value="1"/>
</dbReference>
<dbReference type="Gene3D" id="1.10.510.10">
    <property type="entry name" value="Transferase(Phosphotransferase) domain 1"/>
    <property type="match status" value="1"/>
</dbReference>
<evidence type="ECO:0000313" key="11">
    <source>
        <dbReference type="Proteomes" id="UP001295684"/>
    </source>
</evidence>
<dbReference type="PROSITE" id="PS50011">
    <property type="entry name" value="PROTEIN_KINASE_DOM"/>
    <property type="match status" value="1"/>
</dbReference>
<sequence>MNNKQKVESSASTSFVSACGDFDENSFLVEDIEICDLELDRVIGEGAWGTVWHAIDPITKISYAVKVVSKYSLLKNKQQEHAKREREIMPQLDHPFIVKLKKFSQDKRCIYFIQEFVNGGEFKTFVKRNRRLNKELYQGSFYAAQIAMTLSYLHSEGIIYRDLKPENMMMDQQGYLKLIDFGLSKKITGDGRSGKTMTMCGTPNYIAPEVILNKGYSFQADWWSFGVVLYEIFYGQMPFEGDTPFDLCKSIIKDKPNFSKKIDDKLNLLIKGLLRKDPRKRYGAKKILENKFFKDTDYKAIFTKDMEAPFRPSVESSNDTKYFKKIMFPKVNEANSPELHPREDIFKHW</sequence>
<dbReference type="Gene3D" id="3.30.200.20">
    <property type="entry name" value="Phosphorylase Kinase, domain 1"/>
    <property type="match status" value="1"/>
</dbReference>
<feature type="domain" description="AGC-kinase C-terminal" evidence="9">
    <location>
        <begin position="294"/>
        <end position="349"/>
    </location>
</feature>
<dbReference type="PROSITE" id="PS51257">
    <property type="entry name" value="PROKAR_LIPOPROTEIN"/>
    <property type="match status" value="1"/>
</dbReference>
<evidence type="ECO:0000313" key="10">
    <source>
        <dbReference type="EMBL" id="CAI2387622.1"/>
    </source>
</evidence>
<comment type="similarity">
    <text evidence="7">Belongs to the protein kinase superfamily.</text>
</comment>
<name>A0AAD2DAZ9_EUPCR</name>
<dbReference type="SMART" id="SM00220">
    <property type="entry name" value="S_TKc"/>
    <property type="match status" value="1"/>
</dbReference>
<dbReference type="InterPro" id="IPR000961">
    <property type="entry name" value="AGC-kinase_C"/>
</dbReference>
<proteinExistence type="inferred from homology"/>
<evidence type="ECO:0000256" key="2">
    <source>
        <dbReference type="ARBA" id="ARBA00022679"/>
    </source>
</evidence>
<dbReference type="InterPro" id="IPR000719">
    <property type="entry name" value="Prot_kinase_dom"/>
</dbReference>
<dbReference type="FunFam" id="3.30.200.20:FF:000042">
    <property type="entry name" value="Aurora kinase A"/>
    <property type="match status" value="1"/>
</dbReference>
<evidence type="ECO:0000259" key="8">
    <source>
        <dbReference type="PROSITE" id="PS50011"/>
    </source>
</evidence>
<organism evidence="10 11">
    <name type="scientific">Euplotes crassus</name>
    <dbReference type="NCBI Taxonomy" id="5936"/>
    <lineage>
        <taxon>Eukaryota</taxon>
        <taxon>Sar</taxon>
        <taxon>Alveolata</taxon>
        <taxon>Ciliophora</taxon>
        <taxon>Intramacronucleata</taxon>
        <taxon>Spirotrichea</taxon>
        <taxon>Hypotrichia</taxon>
        <taxon>Euplotida</taxon>
        <taxon>Euplotidae</taxon>
        <taxon>Moneuplotes</taxon>
    </lineage>
</organism>
<accession>A0AAD2DAZ9</accession>
<keyword evidence="3 6" id="KW-0547">Nucleotide-binding</keyword>
<gene>
    <name evidence="10" type="ORF">ECRASSUSDP1_LOCUS29256</name>
</gene>
<dbReference type="InterPro" id="IPR017441">
    <property type="entry name" value="Protein_kinase_ATP_BS"/>
</dbReference>
<dbReference type="Proteomes" id="UP001295684">
    <property type="component" value="Unassembled WGS sequence"/>
</dbReference>
<evidence type="ECO:0000256" key="3">
    <source>
        <dbReference type="ARBA" id="ARBA00022741"/>
    </source>
</evidence>